<dbReference type="InterPro" id="IPR050739">
    <property type="entry name" value="MFP"/>
</dbReference>
<accession>A0A1I2X7U0</accession>
<gene>
    <name evidence="4" type="ORF">SAMN04489864_10553</name>
</gene>
<dbReference type="AlphaFoldDB" id="A0A1I2X7U0"/>
<dbReference type="Proteomes" id="UP000199666">
    <property type="component" value="Unassembled WGS sequence"/>
</dbReference>
<name>A0A1I2X7U0_9SPHI</name>
<organism evidence="4 5">
    <name type="scientific">Pedobacter insulae</name>
    <dbReference type="NCBI Taxonomy" id="414048"/>
    <lineage>
        <taxon>Bacteria</taxon>
        <taxon>Pseudomonadati</taxon>
        <taxon>Bacteroidota</taxon>
        <taxon>Sphingobacteriia</taxon>
        <taxon>Sphingobacteriales</taxon>
        <taxon>Sphingobacteriaceae</taxon>
        <taxon>Pedobacter</taxon>
    </lineage>
</organism>
<dbReference type="PANTHER" id="PTHR30386:SF28">
    <property type="entry name" value="EXPORTED PROTEIN"/>
    <property type="match status" value="1"/>
</dbReference>
<evidence type="ECO:0000313" key="5">
    <source>
        <dbReference type="Proteomes" id="UP000199666"/>
    </source>
</evidence>
<feature type="domain" description="Multidrug resistance protein MdtA-like barrel-sandwich hybrid" evidence="2">
    <location>
        <begin position="63"/>
        <end position="265"/>
    </location>
</feature>
<dbReference type="Gene3D" id="2.40.30.170">
    <property type="match status" value="1"/>
</dbReference>
<evidence type="ECO:0000256" key="1">
    <source>
        <dbReference type="SAM" id="Phobius"/>
    </source>
</evidence>
<dbReference type="PRINTS" id="PR01490">
    <property type="entry name" value="RTXTOXIND"/>
</dbReference>
<dbReference type="Pfam" id="PF25917">
    <property type="entry name" value="BSH_RND"/>
    <property type="match status" value="1"/>
</dbReference>
<sequence length="385" mass="44147">MQEFKQEATVNTRLVYLKQIGIKSQVIYTIFLLFLITSLGLLPFLTTTISVRSQGIIQSACAKAELIAPINGRLVEVNLSDNQKVKKGETLLMIDNTLGKQQSELLAEHELQLRDQLLDVEQLTAAIDARSKIQLNRLKTAVYSASWHLFAEERAYAVNIRQHADLSFQRHQKLFLKNVISLAELEKYKFNYEQALVEQQRVDRKYKSQWLLEGIRYRDELRIIDAQKDQLNEQGKKYIVKANITGSVQNLIGLQIGAHVYANQKIGEISPDGSLLAICYVSPSYIGFIKKGQSVRFQIDAFNYTQWGMLTGKVVDISDDVIVLNNNAYFKVKCQLNSEYLALKSRYKGKIRKGMTLKANFIITERSFYQLLFDHVSDWLQCYAN</sequence>
<dbReference type="InterPro" id="IPR058982">
    <property type="entry name" value="Beta-barrel_AprE"/>
</dbReference>
<dbReference type="InterPro" id="IPR058625">
    <property type="entry name" value="MdtA-like_BSH"/>
</dbReference>
<protein>
    <submittedName>
        <fullName evidence="4">HlyD family secretion protein</fullName>
    </submittedName>
</protein>
<dbReference type="EMBL" id="FOPP01000005">
    <property type="protein sequence ID" value="SFH09575.1"/>
    <property type="molecule type" value="Genomic_DNA"/>
</dbReference>
<keyword evidence="5" id="KW-1185">Reference proteome</keyword>
<evidence type="ECO:0000259" key="2">
    <source>
        <dbReference type="Pfam" id="PF25917"/>
    </source>
</evidence>
<dbReference type="Pfam" id="PF26002">
    <property type="entry name" value="Beta-barrel_AprE"/>
    <property type="match status" value="1"/>
</dbReference>
<keyword evidence="1" id="KW-0812">Transmembrane</keyword>
<feature type="domain" description="AprE-like beta-barrel" evidence="3">
    <location>
        <begin position="276"/>
        <end position="361"/>
    </location>
</feature>
<reference evidence="4 5" key="1">
    <citation type="submission" date="2016-10" db="EMBL/GenBank/DDBJ databases">
        <authorList>
            <person name="de Groot N.N."/>
        </authorList>
    </citation>
    <scope>NUCLEOTIDE SEQUENCE [LARGE SCALE GENOMIC DNA]</scope>
    <source>
        <strain evidence="4 5">DSM 18684</strain>
    </source>
</reference>
<feature type="transmembrane region" description="Helical" evidence="1">
    <location>
        <begin position="26"/>
        <end position="45"/>
    </location>
</feature>
<keyword evidence="1" id="KW-1133">Transmembrane helix</keyword>
<evidence type="ECO:0000259" key="3">
    <source>
        <dbReference type="Pfam" id="PF26002"/>
    </source>
</evidence>
<proteinExistence type="predicted"/>
<dbReference type="STRING" id="414048.SAMN04489864_10553"/>
<dbReference type="Gene3D" id="2.40.50.100">
    <property type="match status" value="1"/>
</dbReference>
<dbReference type="PANTHER" id="PTHR30386">
    <property type="entry name" value="MEMBRANE FUSION SUBUNIT OF EMRAB-TOLC MULTIDRUG EFFLUX PUMP"/>
    <property type="match status" value="1"/>
</dbReference>
<evidence type="ECO:0000313" key="4">
    <source>
        <dbReference type="EMBL" id="SFH09575.1"/>
    </source>
</evidence>
<keyword evidence="1" id="KW-0472">Membrane</keyword>